<organism evidence="1 2">
    <name type="scientific">Smallanthus sonchifolius</name>
    <dbReference type="NCBI Taxonomy" id="185202"/>
    <lineage>
        <taxon>Eukaryota</taxon>
        <taxon>Viridiplantae</taxon>
        <taxon>Streptophyta</taxon>
        <taxon>Embryophyta</taxon>
        <taxon>Tracheophyta</taxon>
        <taxon>Spermatophyta</taxon>
        <taxon>Magnoliopsida</taxon>
        <taxon>eudicotyledons</taxon>
        <taxon>Gunneridae</taxon>
        <taxon>Pentapetalae</taxon>
        <taxon>asterids</taxon>
        <taxon>campanulids</taxon>
        <taxon>Asterales</taxon>
        <taxon>Asteraceae</taxon>
        <taxon>Asteroideae</taxon>
        <taxon>Heliantheae alliance</taxon>
        <taxon>Millerieae</taxon>
        <taxon>Smallanthus</taxon>
    </lineage>
</organism>
<protein>
    <submittedName>
        <fullName evidence="1">Uncharacterized protein</fullName>
    </submittedName>
</protein>
<proteinExistence type="predicted"/>
<accession>A0ACB9I2P2</accession>
<keyword evidence="2" id="KW-1185">Reference proteome</keyword>
<reference evidence="2" key="1">
    <citation type="journal article" date="2022" name="Mol. Ecol. Resour.">
        <title>The genomes of chicory, endive, great burdock and yacon provide insights into Asteraceae palaeo-polyploidization history and plant inulin production.</title>
        <authorList>
            <person name="Fan W."/>
            <person name="Wang S."/>
            <person name="Wang H."/>
            <person name="Wang A."/>
            <person name="Jiang F."/>
            <person name="Liu H."/>
            <person name="Zhao H."/>
            <person name="Xu D."/>
            <person name="Zhang Y."/>
        </authorList>
    </citation>
    <scope>NUCLEOTIDE SEQUENCE [LARGE SCALE GENOMIC DNA]</scope>
    <source>
        <strain evidence="2">cv. Yunnan</strain>
    </source>
</reference>
<evidence type="ECO:0000313" key="1">
    <source>
        <dbReference type="EMBL" id="KAI3802260.1"/>
    </source>
</evidence>
<reference evidence="1 2" key="2">
    <citation type="journal article" date="2022" name="Mol. Ecol. Resour.">
        <title>The genomes of chicory, endive, great burdock and yacon provide insights into Asteraceae paleo-polyploidization history and plant inulin production.</title>
        <authorList>
            <person name="Fan W."/>
            <person name="Wang S."/>
            <person name="Wang H."/>
            <person name="Wang A."/>
            <person name="Jiang F."/>
            <person name="Liu H."/>
            <person name="Zhao H."/>
            <person name="Xu D."/>
            <person name="Zhang Y."/>
        </authorList>
    </citation>
    <scope>NUCLEOTIDE SEQUENCE [LARGE SCALE GENOMIC DNA]</scope>
    <source>
        <strain evidence="2">cv. Yunnan</strain>
        <tissue evidence="1">Leaves</tissue>
    </source>
</reference>
<dbReference type="EMBL" id="CM042027">
    <property type="protein sequence ID" value="KAI3802260.1"/>
    <property type="molecule type" value="Genomic_DNA"/>
</dbReference>
<name>A0ACB9I2P2_9ASTR</name>
<sequence>MAESCSQLDSDPAPSTNLITNGKRGAEEPQVVCNKKHKIVENKNSSQAERPPSLKLASTTQDAMKASSSNESGQEEDDNTSKENAKHLEIPKKSVEVPPAMKSAATIQDDAGRASISDEYEKEDKDDRSKDDHHHLETPKRSDKDLLLDHPIRLDMETEVAEHHATHDTGSKTLFVGNLSFSIEEDDVRDFFKNVGDIAEIRFAIKDDRFMGYGYIEFTTAEAAQEALKLNKEVLLDRRVKLDFSRRHRGAYTPGNSMDKCNQRGGHAQVKTVYVRGFESSDGFDNIKSALEKHFGTCGEISRLYIPRHYVSGSPKGVAFIEFTDSTGFSQALGLDGSEVGGSRLTVEEAKRPRGEGSGYASGWGKRNGSGGGWRGYGSVSNTESGSWHGERGYGRGGGFNSKRVGSGSGYGYSSHRGRRPSGP</sequence>
<evidence type="ECO:0000313" key="2">
    <source>
        <dbReference type="Proteomes" id="UP001056120"/>
    </source>
</evidence>
<comment type="caution">
    <text evidence="1">The sequence shown here is derived from an EMBL/GenBank/DDBJ whole genome shotgun (WGS) entry which is preliminary data.</text>
</comment>
<gene>
    <name evidence="1" type="ORF">L1987_30390</name>
</gene>
<dbReference type="Proteomes" id="UP001056120">
    <property type="component" value="Linkage Group LG10"/>
</dbReference>